<feature type="region of interest" description="Disordered" evidence="1">
    <location>
        <begin position="169"/>
        <end position="188"/>
    </location>
</feature>
<dbReference type="GeneID" id="108010409"/>
<reference evidence="3" key="1">
    <citation type="submission" date="2025-08" db="UniProtKB">
        <authorList>
            <consortium name="RefSeq"/>
        </authorList>
    </citation>
    <scope>IDENTIFICATION</scope>
</reference>
<protein>
    <submittedName>
        <fullName evidence="3">Uncharacterized protein upd2 isoform X1</fullName>
    </submittedName>
</protein>
<feature type="compositionally biased region" description="Polar residues" evidence="1">
    <location>
        <begin position="177"/>
        <end position="188"/>
    </location>
</feature>
<sequence>MDGAKIERDPAPKMRHHISSQQSQSSSSSSSSSRSSTHSSQWSCHSRQLLLVIMILAAVMPPNTQARHLRDKVALDYAYDEDNSGRSSSSSAGDILPAFDVNPYRGLAESFGEGSYDSDLSLSESSYEEIAQAAIRAARREMRRQRTRHARSHNLRLFASKSDVPEWENPCGGTYTADESLSDSSASQGRVIKRKHLENLRNITMSEYQDITHRATLEYGNHQHWQREYKFLPNMTKPTSAVKLKTWYRHMQTFVGSFSYLGRAQYKFRKDQQKSINEAVTKELHDLLVSARYMLCEIESTINSSYPNSNGAKLSRVSRQAMEDRLNFHTPANGSAEADQRDLKVSKELYFQYLDNVWKTLHRVLRRPRRNSGERRHLAATSAAAGHGAGAAASGLRAGSSEMLDLGSSSGSGGSSGSDGGSSES</sequence>
<organism evidence="2 3">
    <name type="scientific">Drosophila suzukii</name>
    <name type="common">Spotted-wing drosophila fruit fly</name>
    <dbReference type="NCBI Taxonomy" id="28584"/>
    <lineage>
        <taxon>Eukaryota</taxon>
        <taxon>Metazoa</taxon>
        <taxon>Ecdysozoa</taxon>
        <taxon>Arthropoda</taxon>
        <taxon>Hexapoda</taxon>
        <taxon>Insecta</taxon>
        <taxon>Pterygota</taxon>
        <taxon>Neoptera</taxon>
        <taxon>Endopterygota</taxon>
        <taxon>Diptera</taxon>
        <taxon>Brachycera</taxon>
        <taxon>Muscomorpha</taxon>
        <taxon>Ephydroidea</taxon>
        <taxon>Drosophilidae</taxon>
        <taxon>Drosophila</taxon>
        <taxon>Sophophora</taxon>
    </lineage>
</organism>
<feature type="region of interest" description="Disordered" evidence="1">
    <location>
        <begin position="1"/>
        <end position="40"/>
    </location>
</feature>
<dbReference type="InterPro" id="IPR031901">
    <property type="entry name" value="Unpaired"/>
</dbReference>
<gene>
    <name evidence="3" type="primary">upd2</name>
</gene>
<evidence type="ECO:0000313" key="3">
    <source>
        <dbReference type="RefSeq" id="XP_036675951.2"/>
    </source>
</evidence>
<feature type="compositionally biased region" description="Low complexity" evidence="1">
    <location>
        <begin position="379"/>
        <end position="409"/>
    </location>
</feature>
<feature type="region of interest" description="Disordered" evidence="1">
    <location>
        <begin position="369"/>
        <end position="425"/>
    </location>
</feature>
<dbReference type="Proteomes" id="UP001652628">
    <property type="component" value="Chromosome X"/>
</dbReference>
<accession>A0AB40ACG3</accession>
<feature type="compositionally biased region" description="Low complexity" evidence="1">
    <location>
        <begin position="19"/>
        <end position="40"/>
    </location>
</feature>
<dbReference type="Pfam" id="PF15972">
    <property type="entry name" value="Unpaired"/>
    <property type="match status" value="1"/>
</dbReference>
<feature type="compositionally biased region" description="Basic and acidic residues" evidence="1">
    <location>
        <begin position="1"/>
        <end position="12"/>
    </location>
</feature>
<dbReference type="GO" id="GO:0007259">
    <property type="term" value="P:cell surface receptor signaling pathway via JAK-STAT"/>
    <property type="evidence" value="ECO:0007669"/>
    <property type="project" value="InterPro"/>
</dbReference>
<keyword evidence="2" id="KW-1185">Reference proteome</keyword>
<dbReference type="AlphaFoldDB" id="A0AB40ACG3"/>
<dbReference type="RefSeq" id="XP_036675951.2">
    <property type="nucleotide sequence ID" value="XM_036820056.3"/>
</dbReference>
<proteinExistence type="predicted"/>
<feature type="compositionally biased region" description="Gly residues" evidence="1">
    <location>
        <begin position="410"/>
        <end position="425"/>
    </location>
</feature>
<evidence type="ECO:0000256" key="1">
    <source>
        <dbReference type="SAM" id="MobiDB-lite"/>
    </source>
</evidence>
<dbReference type="GO" id="GO:0001700">
    <property type="term" value="P:embryonic development via the syncytial blastoderm"/>
    <property type="evidence" value="ECO:0007669"/>
    <property type="project" value="InterPro"/>
</dbReference>
<name>A0AB40ACG3_DROSZ</name>
<evidence type="ECO:0000313" key="2">
    <source>
        <dbReference type="Proteomes" id="UP001652628"/>
    </source>
</evidence>